<proteinExistence type="predicted"/>
<feature type="domain" description="Chromo" evidence="4">
    <location>
        <begin position="170"/>
        <end position="228"/>
    </location>
</feature>
<keyword evidence="2" id="KW-0539">Nucleus</keyword>
<name>A0ABM1NRI0_DROAR</name>
<dbReference type="PRINTS" id="PR00504">
    <property type="entry name" value="CHROMODOMAIN"/>
</dbReference>
<dbReference type="InterPro" id="IPR008251">
    <property type="entry name" value="Chromo_shadow_dom"/>
</dbReference>
<protein>
    <submittedName>
        <fullName evidence="6">Heterochromatin protein 1 isoform X1</fullName>
    </submittedName>
</protein>
<reference evidence="6" key="3">
    <citation type="submission" date="2025-08" db="UniProtKB">
        <authorList>
            <consortium name="RefSeq"/>
        </authorList>
    </citation>
    <scope>IDENTIFICATION</scope>
    <source>
        <tissue evidence="6">Whole organism</tissue>
    </source>
</reference>
<evidence type="ECO:0000256" key="2">
    <source>
        <dbReference type="ARBA" id="ARBA00023242"/>
    </source>
</evidence>
<dbReference type="PROSITE" id="PS50013">
    <property type="entry name" value="CHROMO_2"/>
    <property type="match status" value="2"/>
</dbReference>
<comment type="subcellular location">
    <subcellularLocation>
        <location evidence="1">Nucleus</location>
    </subcellularLocation>
</comment>
<feature type="compositionally biased region" description="Basic and acidic residues" evidence="3">
    <location>
        <begin position="89"/>
        <end position="104"/>
    </location>
</feature>
<dbReference type="CDD" id="cd18658">
    <property type="entry name" value="CSD_HP1a_insect"/>
    <property type="match status" value="1"/>
</dbReference>
<dbReference type="Proteomes" id="UP000694904">
    <property type="component" value="Chromosome 3"/>
</dbReference>
<evidence type="ECO:0000259" key="4">
    <source>
        <dbReference type="PROSITE" id="PS50013"/>
    </source>
</evidence>
<feature type="compositionally biased region" description="Low complexity" evidence="3">
    <location>
        <begin position="105"/>
        <end position="122"/>
    </location>
</feature>
<dbReference type="InterPro" id="IPR016197">
    <property type="entry name" value="Chromo-like_dom_sf"/>
</dbReference>
<sequence length="229" mass="24831">MGKKADNPESNNPSSGAEEEEEEEYAVEKILDRRVRKGKVEYYLKWKGYPETENTWEPEGNLDCQDLIQQYELSRKDEANAASTNSTSSKKDRPGSSAKVRETGRTSTTTNSSSTGGSSAAGSAGGAGGKRKSEEPGKKSAPASNKSKRVDSEDGGDLVPAGGTGFDRGLEAEKILGASDNNGRLTFLIQFKGVDQAEMVPSTVANVKIPQMVIRFYEERLSWYSDNED</sequence>
<dbReference type="InterPro" id="IPR023779">
    <property type="entry name" value="Chromodomain_CS"/>
</dbReference>
<feature type="region of interest" description="Disordered" evidence="3">
    <location>
        <begin position="1"/>
        <end position="25"/>
    </location>
</feature>
<feature type="domain" description="Chromo" evidence="4">
    <location>
        <begin position="25"/>
        <end position="83"/>
    </location>
</feature>
<dbReference type="InterPro" id="IPR023780">
    <property type="entry name" value="Chromo_domain"/>
</dbReference>
<dbReference type="PROSITE" id="PS00598">
    <property type="entry name" value="CHROMO_1"/>
    <property type="match status" value="1"/>
</dbReference>
<evidence type="ECO:0000313" key="6">
    <source>
        <dbReference type="RefSeq" id="XP_017857566.1"/>
    </source>
</evidence>
<gene>
    <name evidence="6" type="primary">LOC108610163</name>
</gene>
<dbReference type="Pfam" id="PF00385">
    <property type="entry name" value="Chromo"/>
    <property type="match status" value="1"/>
</dbReference>
<dbReference type="PANTHER" id="PTHR22812">
    <property type="entry name" value="CHROMOBOX PROTEIN"/>
    <property type="match status" value="1"/>
</dbReference>
<dbReference type="CDD" id="cd18653">
    <property type="entry name" value="CD_HP1a_insect"/>
    <property type="match status" value="1"/>
</dbReference>
<dbReference type="InterPro" id="IPR051219">
    <property type="entry name" value="Heterochromatin_chromo-domain"/>
</dbReference>
<dbReference type="InterPro" id="IPR000953">
    <property type="entry name" value="Chromo/chromo_shadow_dom"/>
</dbReference>
<dbReference type="Gene3D" id="2.40.50.40">
    <property type="match status" value="2"/>
</dbReference>
<reference evidence="5" key="1">
    <citation type="journal article" date="1997" name="Nucleic Acids Res.">
        <title>tRNAscan-SE: a program for improved detection of transfer RNA genes in genomic sequence.</title>
        <authorList>
            <person name="Lowe T.M."/>
            <person name="Eddy S.R."/>
        </authorList>
    </citation>
    <scope>NUCLEOTIDE SEQUENCE [LARGE SCALE GENOMIC DNA]</scope>
</reference>
<dbReference type="Pfam" id="PF01393">
    <property type="entry name" value="Chromo_shadow"/>
    <property type="match status" value="1"/>
</dbReference>
<keyword evidence="5" id="KW-1185">Reference proteome</keyword>
<reference evidence="5" key="2">
    <citation type="journal article" date="2016" name="G3 (Bethesda)">
        <title>Genome Evolution in Three Species of Cactophilic Drosophila.</title>
        <authorList>
            <person name="Sanchez-Flores A."/>
            <person name="Penazola F."/>
            <person name="Carpinteyro-Ponce J."/>
            <person name="Nazario-Yepiz N."/>
            <person name="Abreu-Goodger C."/>
            <person name="Machado C.A."/>
            <person name="Markow T.A."/>
        </authorList>
    </citation>
    <scope>NUCLEOTIDE SEQUENCE [LARGE SCALE GENOMIC DNA]</scope>
</reference>
<evidence type="ECO:0000256" key="3">
    <source>
        <dbReference type="SAM" id="MobiDB-lite"/>
    </source>
</evidence>
<dbReference type="RefSeq" id="XP_017857566.1">
    <property type="nucleotide sequence ID" value="XM_018002077.1"/>
</dbReference>
<organism evidence="5 6">
    <name type="scientific">Drosophila arizonae</name>
    <name type="common">Fruit fly</name>
    <dbReference type="NCBI Taxonomy" id="7263"/>
    <lineage>
        <taxon>Eukaryota</taxon>
        <taxon>Metazoa</taxon>
        <taxon>Ecdysozoa</taxon>
        <taxon>Arthropoda</taxon>
        <taxon>Hexapoda</taxon>
        <taxon>Insecta</taxon>
        <taxon>Pterygota</taxon>
        <taxon>Neoptera</taxon>
        <taxon>Endopterygota</taxon>
        <taxon>Diptera</taxon>
        <taxon>Brachycera</taxon>
        <taxon>Muscomorpha</taxon>
        <taxon>Ephydroidea</taxon>
        <taxon>Drosophilidae</taxon>
        <taxon>Drosophila</taxon>
    </lineage>
</organism>
<dbReference type="SUPFAM" id="SSF54160">
    <property type="entry name" value="Chromo domain-like"/>
    <property type="match status" value="2"/>
</dbReference>
<dbReference type="InterPro" id="IPR017984">
    <property type="entry name" value="Chromo_dom_subgr"/>
</dbReference>
<evidence type="ECO:0000256" key="1">
    <source>
        <dbReference type="ARBA" id="ARBA00004123"/>
    </source>
</evidence>
<feature type="region of interest" description="Disordered" evidence="3">
    <location>
        <begin position="67"/>
        <end position="166"/>
    </location>
</feature>
<evidence type="ECO:0000313" key="5">
    <source>
        <dbReference type="Proteomes" id="UP000694904"/>
    </source>
</evidence>
<dbReference type="GeneID" id="108610163"/>
<accession>A0ABM1NRI0</accession>
<dbReference type="SMART" id="SM00300">
    <property type="entry name" value="ChSh"/>
    <property type="match status" value="1"/>
</dbReference>
<dbReference type="SMART" id="SM00298">
    <property type="entry name" value="CHROMO"/>
    <property type="match status" value="2"/>
</dbReference>